<dbReference type="GO" id="GO:0003677">
    <property type="term" value="F:DNA binding"/>
    <property type="evidence" value="ECO:0007669"/>
    <property type="project" value="TreeGrafter"/>
</dbReference>
<evidence type="ECO:0000313" key="4">
    <source>
        <dbReference type="Proteomes" id="UP000187203"/>
    </source>
</evidence>
<dbReference type="InterPro" id="IPR027417">
    <property type="entry name" value="P-loop_NTPase"/>
</dbReference>
<dbReference type="InterPro" id="IPR052511">
    <property type="entry name" value="ATP-dep_Helicase"/>
</dbReference>
<organism evidence="3 4">
    <name type="scientific">Corchorus olitorius</name>
    <dbReference type="NCBI Taxonomy" id="93759"/>
    <lineage>
        <taxon>Eukaryota</taxon>
        <taxon>Viridiplantae</taxon>
        <taxon>Streptophyta</taxon>
        <taxon>Embryophyta</taxon>
        <taxon>Tracheophyta</taxon>
        <taxon>Spermatophyta</taxon>
        <taxon>Magnoliopsida</taxon>
        <taxon>eudicotyledons</taxon>
        <taxon>Gunneridae</taxon>
        <taxon>Pentapetalae</taxon>
        <taxon>rosids</taxon>
        <taxon>malvids</taxon>
        <taxon>Malvales</taxon>
        <taxon>Malvaceae</taxon>
        <taxon>Grewioideae</taxon>
        <taxon>Apeibeae</taxon>
        <taxon>Corchorus</taxon>
    </lineage>
</organism>
<proteinExistence type="predicted"/>
<dbReference type="InterPro" id="IPR014001">
    <property type="entry name" value="Helicase_ATP-bd"/>
</dbReference>
<feature type="domain" description="Helicase ATP-binding" evidence="2">
    <location>
        <begin position="1874"/>
        <end position="2053"/>
    </location>
</feature>
<protein>
    <recommendedName>
        <fullName evidence="2">Helicase ATP-binding domain-containing protein</fullName>
    </recommendedName>
</protein>
<dbReference type="Gene3D" id="3.40.50.300">
    <property type="entry name" value="P-loop containing nucleotide triphosphate hydrolases"/>
    <property type="match status" value="1"/>
</dbReference>
<feature type="compositionally biased region" description="Polar residues" evidence="1">
    <location>
        <begin position="699"/>
        <end position="709"/>
    </location>
</feature>
<gene>
    <name evidence="3" type="ORF">COLO4_15612</name>
</gene>
<dbReference type="Pfam" id="PF10923">
    <property type="entry name" value="BrxC_BrxD"/>
    <property type="match status" value="1"/>
</dbReference>
<feature type="non-terminal residue" evidence="3">
    <location>
        <position position="1"/>
    </location>
</feature>
<dbReference type="PROSITE" id="PS51192">
    <property type="entry name" value="HELICASE_ATP_BIND_1"/>
    <property type="match status" value="1"/>
</dbReference>
<dbReference type="InterPro" id="IPR011545">
    <property type="entry name" value="DEAD/DEAH_box_helicase_dom"/>
</dbReference>
<dbReference type="PANTHER" id="PTHR47962:SF5">
    <property type="entry name" value="ATP-DEPENDENT HELICASE LHR-RELATED"/>
    <property type="match status" value="1"/>
</dbReference>
<dbReference type="OrthoDB" id="10267642at2759"/>
<feature type="compositionally biased region" description="Basic and acidic residues" evidence="1">
    <location>
        <begin position="757"/>
        <end position="768"/>
    </location>
</feature>
<dbReference type="CDD" id="cd17922">
    <property type="entry name" value="DEXHc_LHR-like"/>
    <property type="match status" value="1"/>
</dbReference>
<dbReference type="GO" id="GO:0005524">
    <property type="term" value="F:ATP binding"/>
    <property type="evidence" value="ECO:0007669"/>
    <property type="project" value="InterPro"/>
</dbReference>
<dbReference type="PANTHER" id="PTHR47962">
    <property type="entry name" value="ATP-DEPENDENT HELICASE LHR-RELATED-RELATED"/>
    <property type="match status" value="1"/>
</dbReference>
<dbReference type="InterPro" id="IPR025266">
    <property type="entry name" value="TerB_N"/>
</dbReference>
<feature type="compositionally biased region" description="Basic and acidic residues" evidence="1">
    <location>
        <begin position="563"/>
        <end position="572"/>
    </location>
</feature>
<dbReference type="Proteomes" id="UP000187203">
    <property type="component" value="Unassembled WGS sequence"/>
</dbReference>
<dbReference type="Pfam" id="PF00270">
    <property type="entry name" value="DEAD"/>
    <property type="match status" value="1"/>
</dbReference>
<comment type="caution">
    <text evidence="3">The sequence shown here is derived from an EMBL/GenBank/DDBJ whole genome shotgun (WGS) entry which is preliminary data.</text>
</comment>
<dbReference type="EMBL" id="AWUE01015749">
    <property type="protein sequence ID" value="OMO95905.1"/>
    <property type="molecule type" value="Genomic_DNA"/>
</dbReference>
<dbReference type="SMART" id="SM00487">
    <property type="entry name" value="DEXDc"/>
    <property type="match status" value="1"/>
</dbReference>
<evidence type="ECO:0000256" key="1">
    <source>
        <dbReference type="SAM" id="MobiDB-lite"/>
    </source>
</evidence>
<feature type="region of interest" description="Disordered" evidence="1">
    <location>
        <begin position="732"/>
        <end position="794"/>
    </location>
</feature>
<dbReference type="SUPFAM" id="SSF52540">
    <property type="entry name" value="P-loop containing nucleoside triphosphate hydrolases"/>
    <property type="match status" value="2"/>
</dbReference>
<dbReference type="Pfam" id="PF13208">
    <property type="entry name" value="TerB_N"/>
    <property type="match status" value="1"/>
</dbReference>
<dbReference type="STRING" id="93759.A0A1R3JM62"/>
<feature type="region of interest" description="Disordered" evidence="1">
    <location>
        <begin position="1330"/>
        <end position="1350"/>
    </location>
</feature>
<reference evidence="4" key="1">
    <citation type="submission" date="2013-09" db="EMBL/GenBank/DDBJ databases">
        <title>Corchorus olitorius genome sequencing.</title>
        <authorList>
            <person name="Alam M."/>
            <person name="Haque M.S."/>
            <person name="Islam M.S."/>
            <person name="Emdad E.M."/>
            <person name="Islam M.M."/>
            <person name="Ahmed B."/>
            <person name="Halim A."/>
            <person name="Hossen Q.M.M."/>
            <person name="Hossain M.Z."/>
            <person name="Ahmed R."/>
            <person name="Khan M.M."/>
            <person name="Islam R."/>
            <person name="Rashid M.M."/>
            <person name="Khan S.A."/>
            <person name="Rahman M.S."/>
            <person name="Alam M."/>
            <person name="Yahiya A.S."/>
            <person name="Khan M.S."/>
            <person name="Azam M.S."/>
            <person name="Haque T."/>
            <person name="Lashkar M.Z.H."/>
            <person name="Akhand A.I."/>
            <person name="Morshed G."/>
            <person name="Roy S."/>
            <person name="Uddin K.S."/>
            <person name="Rabeya T."/>
            <person name="Hossain A.S."/>
            <person name="Chowdhury A."/>
            <person name="Snigdha A.R."/>
            <person name="Mortoza M.S."/>
            <person name="Matin S.A."/>
            <person name="Hoque S.M.E."/>
            <person name="Islam M.K."/>
            <person name="Roy D.K."/>
            <person name="Haider R."/>
            <person name="Moosa M.M."/>
            <person name="Elias S.M."/>
            <person name="Hasan A.M."/>
            <person name="Jahan S."/>
            <person name="Shafiuddin M."/>
            <person name="Mahmood N."/>
            <person name="Shommy N.S."/>
        </authorList>
    </citation>
    <scope>NUCLEOTIDE SEQUENCE [LARGE SCALE GENOMIC DNA]</scope>
    <source>
        <strain evidence="4">cv. O-4</strain>
    </source>
</reference>
<keyword evidence="4" id="KW-1185">Reference proteome</keyword>
<accession>A0A1R3JM62</accession>
<dbReference type="InterPro" id="IPR021228">
    <property type="entry name" value="BrxD"/>
</dbReference>
<feature type="region of interest" description="Disordered" evidence="1">
    <location>
        <begin position="681"/>
        <end position="717"/>
    </location>
</feature>
<dbReference type="GO" id="GO:0016887">
    <property type="term" value="F:ATP hydrolysis activity"/>
    <property type="evidence" value="ECO:0007669"/>
    <property type="project" value="TreeGrafter"/>
</dbReference>
<sequence length="2091" mass="234554">MTLTSPVSFTDKSYIALLSFEEDRGFFLHISYGSHAIEPEKARDIQQLVMGCTLSGEERWQLSASGHSECLLRPDEAGTLYARLLRLLPGALETDEGASVQAYWDKHAEAVLAGSADVTTATLYEGDRAQYEHEEASFLADATEAIPEDRASIYTAESVSTPRIPYEEATFDTDWHTEARWLLEGRLEERDGVGTVMALPMIEIGGIRYPAVELSRRMGSAGATIRLEDGSQVETDLLRELGLGPMGRMADGTPLERNSRLTPQEIIQRGSERLRGPWEEMVIPGLALPDGQGGLYDHFEFLCRWGISGAMLGGVMAQSEALGEFIAERIRRFPSCRIALIGRKALLTELRKRWSSMLEPHWQEASTGKTAKSDIPRSLTVVPVSLLSQRSAVLPGGVDIAIYLEPDEMTADVSSKMYRAMNKINARIRLSIFTENEMLDDPHLRTAQTSLLKLFHSVVREYAIADPEHPLTELPPPYTMLVRRAAQPGLPQMARTGGFTELELGTAERGLRIPPRAEAMNASQMPQREAQAEPWDSAATRMPYRQTEQPTGDMPSIASSKPAMDHQSKSERMEGLLQELSRQGIHIQRPPAFVQPAPEKEQAEGRNPAEYTPHTAYAGAELELPHTEASTRRLYVPPAVSAEAEEDAASWGHLNASSTGSGSAASGWMNVKDTEIRLNWTEAKDTDYPNPAPSETADTDSSVQDTSLKIPQRNETDSTAILLDADVHDEHTSSSTELFVANPNLHPDDMDSTPTRPDGKSEQERNEEPILLSRTDGISYAIPAPDEPLPERDDSSFIAKQDQSMQGSLSRTSSEQEILSLEPMFDAYPPSTTGMTAFDQSAATMGRSMSAIQSAEYVFALRAHEMADQVEEEAEFVPFMSYWPTYESMTWRQKRWYFYWRNEVRQERYPATDLSYIFLLCYEVINGAGWHEPLDGYHMLMNLWRQYRHRFGKLDRYLPPWIVDFAQVYELDESLLELLLESPRHVPTELTDLEWERLLLASPVKVPMELLPSLLDYDLERSRFYADEGKEAMNEYIPKVLAAIDAFLERQQGSRLLGLFRPPVYRESERYLFRSAVYDSTRHGRTCTVRRLPLTEHAPLREFLTGIVKLTENELRKQLNVNGRLRIQPPVEPEIARLIERYIRRAFTIPEEQAAPRRVEIDPALLERLQADSAVVRDMLTLREEEKEAIRQEQQAEQAYAEWAAAAAQSTAAKRAERSETEADEANATSIQHEPIYDYEEMDELVVPGAIHMLDEAEPTANIPNEQVSAEYCEQDTNYKWDTNAEPITEEASFIEQQTEQMESSLLEVTPFVHTAGSGNTVHSAFVSNEQEPDVSANHDHEEASKPVAATSSAARLLDISEMDEEWQDCLQAMQPQHIELLAAMLDDADEHTLQGVAARYGTMAALLADEVNDLAMDHIGDLLLDDGVVPRIGLEHIAVGRKYEIESILRELDNVADGGAAFKLITGRYGSGKSFLLQMVRNYAMDRGFIVADGDLSPERRLTGAKGQGLATYRELMTNLSTRTRPDGGALESMLQKWISTLQQQVMEEQRVPADDPTIGIEVQRRIHAVTAEMEGWVHGFDFAKVLSAYWQGIRLNEDALKQSALRWLRGEYQTRTEAKRELNVSVIIDDDGWYDYMKLWAEFAARIGYKGLLLFIDEGVNLYKISNSVSRQSNYEKLLTIFNDTMQGKAGHLGVFVGGTPQFVEDPRRGLYSYEALRSRLAESRFAASSTKNFAGPVIRLEMLSHEEILLMLQKLRDIHSQHYKYDIVLEQHQLVAFMQTAVGRLGADELLTPREVVRDFVDLLNTLHFNEELSFDMLLGELAATPAPAVSTPEQTSSPARANATNHARGPEYIYRSGWKELREAQVEACRVLLDTPHHLLIASGTASGKTEAAFFPALTALYEQPSSSVGILYIGPLKALINDQYERLKGVLRDAEIPVWHWHGDVPQSHKTKLVQNPSGILQITPESLEGLLMNKPNAIPALFGDLRYIVVDEVHAFMGVDRGVQVLAQLSRIQRMAGCRPQRIGLSATLSDYESACAWLSSDTGQPVEVVSPQGSRKLRLSVEHFSFPDARNEEQAQQLEYAQQA</sequence>
<name>A0A1R3JM62_9ROSI</name>
<feature type="region of interest" description="Disordered" evidence="1">
    <location>
        <begin position="546"/>
        <end position="572"/>
    </location>
</feature>
<evidence type="ECO:0000313" key="3">
    <source>
        <dbReference type="EMBL" id="OMO95905.1"/>
    </source>
</evidence>
<evidence type="ECO:0000259" key="2">
    <source>
        <dbReference type="PROSITE" id="PS51192"/>
    </source>
</evidence>